<reference evidence="2 3" key="1">
    <citation type="submission" date="2019-04" db="EMBL/GenBank/DDBJ databases">
        <title>Streptomyces oryziradicis sp. nov., a novel actinomycete isolated from rhizosphere soil of rice (Oryza sativa L.).</title>
        <authorList>
            <person name="Li C."/>
        </authorList>
    </citation>
    <scope>NUCLEOTIDE SEQUENCE [LARGE SCALE GENOMIC DNA]</scope>
    <source>
        <strain evidence="2 3">NEAU-C40</strain>
    </source>
</reference>
<feature type="compositionally biased region" description="Basic residues" evidence="1">
    <location>
        <begin position="60"/>
        <end position="69"/>
    </location>
</feature>
<keyword evidence="3" id="KW-1185">Reference proteome</keyword>
<organism evidence="2 3">
    <name type="scientific">Actinacidiphila oryziradicis</name>
    <dbReference type="NCBI Taxonomy" id="2571141"/>
    <lineage>
        <taxon>Bacteria</taxon>
        <taxon>Bacillati</taxon>
        <taxon>Actinomycetota</taxon>
        <taxon>Actinomycetes</taxon>
        <taxon>Kitasatosporales</taxon>
        <taxon>Streptomycetaceae</taxon>
        <taxon>Actinacidiphila</taxon>
    </lineage>
</organism>
<dbReference type="EMBL" id="SUMC01000181">
    <property type="protein sequence ID" value="TJZ95496.1"/>
    <property type="molecule type" value="Genomic_DNA"/>
</dbReference>
<dbReference type="RefSeq" id="WP_136730947.1">
    <property type="nucleotide sequence ID" value="NZ_SUMC01000181.1"/>
</dbReference>
<dbReference type="SUPFAM" id="SSF49785">
    <property type="entry name" value="Galactose-binding domain-like"/>
    <property type="match status" value="1"/>
</dbReference>
<sequence length="94" mass="10626">MGVNEWHRLDHWPPKEIAWYLRRDGALSLEPPPTDEPADIFRHAPADPVPAHGGADTAGRRRRPIHHQPRPPYDTAIAFLDHPHTGLPEPSVSR</sequence>
<feature type="region of interest" description="Disordered" evidence="1">
    <location>
        <begin position="30"/>
        <end position="94"/>
    </location>
</feature>
<dbReference type="Proteomes" id="UP000305778">
    <property type="component" value="Unassembled WGS sequence"/>
</dbReference>
<dbReference type="Gene3D" id="2.60.120.260">
    <property type="entry name" value="Galactose-binding domain-like"/>
    <property type="match status" value="1"/>
</dbReference>
<accession>A0A4U0RJW4</accession>
<comment type="caution">
    <text evidence="2">The sequence shown here is derived from an EMBL/GenBank/DDBJ whole genome shotgun (WGS) entry which is preliminary data.</text>
</comment>
<dbReference type="AlphaFoldDB" id="A0A4U0RJW4"/>
<evidence type="ECO:0000256" key="1">
    <source>
        <dbReference type="SAM" id="MobiDB-lite"/>
    </source>
</evidence>
<name>A0A4U0RJW4_9ACTN</name>
<dbReference type="OrthoDB" id="319764at2"/>
<proteinExistence type="predicted"/>
<protein>
    <submittedName>
        <fullName evidence="2">Uncharacterized protein</fullName>
    </submittedName>
</protein>
<dbReference type="InterPro" id="IPR008979">
    <property type="entry name" value="Galactose-bd-like_sf"/>
</dbReference>
<gene>
    <name evidence="2" type="ORF">FCI23_52085</name>
</gene>
<evidence type="ECO:0000313" key="2">
    <source>
        <dbReference type="EMBL" id="TJZ95496.1"/>
    </source>
</evidence>
<evidence type="ECO:0000313" key="3">
    <source>
        <dbReference type="Proteomes" id="UP000305778"/>
    </source>
</evidence>